<keyword evidence="4" id="KW-0479">Metal-binding</keyword>
<gene>
    <name evidence="13" type="ORF">AXK11_00325</name>
</gene>
<feature type="domain" description="Peptidase M16 C-terminal" evidence="12">
    <location>
        <begin position="751"/>
        <end position="912"/>
    </location>
</feature>
<dbReference type="Pfam" id="PF05193">
    <property type="entry name" value="Peptidase_M16_C"/>
    <property type="match status" value="2"/>
</dbReference>
<protein>
    <recommendedName>
        <fullName evidence="15">Peptidase M16</fullName>
    </recommendedName>
</protein>
<comment type="caution">
    <text evidence="13">The sequence shown here is derived from an EMBL/GenBank/DDBJ whole genome shotgun (WGS) entry which is preliminary data.</text>
</comment>
<feature type="chain" id="PRO_5007489498" description="Peptidase M16" evidence="10">
    <location>
        <begin position="22"/>
        <end position="985"/>
    </location>
</feature>
<keyword evidence="3" id="KW-0645">Protease</keyword>
<evidence type="ECO:0000256" key="7">
    <source>
        <dbReference type="ARBA" id="ARBA00023049"/>
    </source>
</evidence>
<dbReference type="InterPro" id="IPR011249">
    <property type="entry name" value="Metalloenz_LuxS/M16"/>
</dbReference>
<dbReference type="GO" id="GO:0046872">
    <property type="term" value="F:metal ion binding"/>
    <property type="evidence" value="ECO:0007669"/>
    <property type="project" value="UniProtKB-KW"/>
</dbReference>
<dbReference type="InterPro" id="IPR050626">
    <property type="entry name" value="Peptidase_M16"/>
</dbReference>
<keyword evidence="7" id="KW-0482">Metalloprotease</keyword>
<keyword evidence="6" id="KW-0862">Zinc</keyword>
<evidence type="ECO:0000256" key="10">
    <source>
        <dbReference type="SAM" id="SignalP"/>
    </source>
</evidence>
<evidence type="ECO:0000256" key="9">
    <source>
        <dbReference type="SAM" id="MobiDB-lite"/>
    </source>
</evidence>
<dbReference type="Proteomes" id="UP000070058">
    <property type="component" value="Unassembled WGS sequence"/>
</dbReference>
<accession>A0A139STE0</accession>
<dbReference type="InterPro" id="IPR001431">
    <property type="entry name" value="Pept_M16_Zn_BS"/>
</dbReference>
<dbReference type="AlphaFoldDB" id="A0A139STE0"/>
<dbReference type="SUPFAM" id="SSF63411">
    <property type="entry name" value="LuxS/MPP-like metallohydrolase"/>
    <property type="match status" value="3"/>
</dbReference>
<dbReference type="STRING" id="1548207.AXK11_00325"/>
<comment type="similarity">
    <text evidence="2 8">Belongs to the peptidase M16 family.</text>
</comment>
<evidence type="ECO:0000256" key="5">
    <source>
        <dbReference type="ARBA" id="ARBA00022801"/>
    </source>
</evidence>
<evidence type="ECO:0000256" key="6">
    <source>
        <dbReference type="ARBA" id="ARBA00022833"/>
    </source>
</evidence>
<dbReference type="OrthoDB" id="9811314at2"/>
<evidence type="ECO:0000256" key="8">
    <source>
        <dbReference type="RuleBase" id="RU004447"/>
    </source>
</evidence>
<dbReference type="Gene3D" id="3.30.830.10">
    <property type="entry name" value="Metalloenzyme, LuxS/M16 peptidase-like"/>
    <property type="match status" value="4"/>
</dbReference>
<proteinExistence type="inferred from homology"/>
<dbReference type="PANTHER" id="PTHR43690">
    <property type="entry name" value="NARDILYSIN"/>
    <property type="match status" value="1"/>
</dbReference>
<evidence type="ECO:0008006" key="15">
    <source>
        <dbReference type="Google" id="ProtNLM"/>
    </source>
</evidence>
<dbReference type="RefSeq" id="WP_068628593.1">
    <property type="nucleotide sequence ID" value="NZ_LSZQ01000012.1"/>
</dbReference>
<evidence type="ECO:0000259" key="12">
    <source>
        <dbReference type="Pfam" id="PF05193"/>
    </source>
</evidence>
<dbReference type="PROSITE" id="PS00143">
    <property type="entry name" value="INSULINASE"/>
    <property type="match status" value="1"/>
</dbReference>
<evidence type="ECO:0000313" key="14">
    <source>
        <dbReference type="Proteomes" id="UP000070058"/>
    </source>
</evidence>
<keyword evidence="10" id="KW-0732">Signal</keyword>
<evidence type="ECO:0000256" key="1">
    <source>
        <dbReference type="ARBA" id="ARBA00001947"/>
    </source>
</evidence>
<organism evidence="13 14">
    <name type="scientific">Cephaloticoccus primus</name>
    <dbReference type="NCBI Taxonomy" id="1548207"/>
    <lineage>
        <taxon>Bacteria</taxon>
        <taxon>Pseudomonadati</taxon>
        <taxon>Verrucomicrobiota</taxon>
        <taxon>Opitutia</taxon>
        <taxon>Opitutales</taxon>
        <taxon>Opitutaceae</taxon>
        <taxon>Cephaloticoccus</taxon>
    </lineage>
</organism>
<feature type="region of interest" description="Disordered" evidence="9">
    <location>
        <begin position="27"/>
        <end position="64"/>
    </location>
</feature>
<dbReference type="EMBL" id="LSZQ01000012">
    <property type="protein sequence ID" value="KXU37711.1"/>
    <property type="molecule type" value="Genomic_DNA"/>
</dbReference>
<dbReference type="PANTHER" id="PTHR43690:SF17">
    <property type="entry name" value="PROTEIN YHJJ"/>
    <property type="match status" value="1"/>
</dbReference>
<reference evidence="14" key="1">
    <citation type="submission" date="2016-02" db="EMBL/GenBank/DDBJ databases">
        <authorList>
            <person name="Sanders J.G."/>
            <person name="Lin J.Y."/>
            <person name="Wertz J.T."/>
            <person name="Russell J.A."/>
            <person name="Moreau C.S."/>
            <person name="Powell S."/>
        </authorList>
    </citation>
    <scope>NUCLEOTIDE SEQUENCE [LARGE SCALE GENOMIC DNA]</scope>
    <source>
        <strain evidence="14">CAG34</strain>
    </source>
</reference>
<sequence>MNPRYPFALGLALLLSWLLLGGCTTDDAPSSPAPKNKSATAVGPAPAKRPTNRMPQLELPQDPALRTGKLRNGLRYAVYPNKQPEGRASLRLIVRAGSLHETDEQRGLAHFLEHMAFAGSTHYPPGKLVEFFRRMGMRVGADTNALTGFDRTMYMLELPNTDAETLAEAFQVFGDYAGGLLLLDEEIERERAVVLSEKRERDSSLYRAKAADLEFILGGSLVPKRLPIGEESVIRSAGREQLLDFWNTWYRPERMMIVAVGDFDAKKVESQIRKTFAPLKARAPARPEPDLGELPNPDVTRAYYYYDAEAPATSVRITNILPYNLDLHAEVKGLLSEDSAPNRMMDLVIDVAFEMFNRRLAVLAQKEGAPFLAAQVSRKDEFNFYRQATIEISTQGEQWREALAVADQELRRVRDHGFLPEEFAEVLAEFKTAIEAMGRGAANRQSGRIANQIAQALHDGKVITHPHFDYGLLKPSLDQIPLELCQRFLQMLFGRPPGLGEGFFVSVMGNALIEEEGKSPTEVILEVGRAASQVPVEPLGEREAVEWAYTDWGEPGTVVSDERVADLDLRLVRFANGVRLNFKKTDFEPGLVRVWLRVGEGRIALPVELPGLNTLADLTFNSAGLGKHSVEELNRLFAGVSGGALFRVRDDAFILQGQSFPKDLRMYFQSLTAQLVDPGWRPEALRQAHRVAQNMYLHFQHTPEGPLTAEVTRILSGGDPRFALPEESVLLSRTMEELRDWLGPQLAHGPLEVSVIGDFDPEALLAIVAETLGALPARAQKRDFTAELAKITFPEKPFNETYRIQTQIDKGEVRVYWPTRGAGDHRHSHLLFALASIFEERLRAQVREKMGASYSPSVQSNRGEATPNFGYIEAGCTVDPRQARQVQDLIVQIGDELARNGVKKEELNRIRKVKLNDARQLQRNNMYWLTTVLAQAQENPETLNPVRTLRSDIESISVEELSELARTYLGAARASRVLVLPEGKE</sequence>
<dbReference type="GO" id="GO:0004222">
    <property type="term" value="F:metalloendopeptidase activity"/>
    <property type="evidence" value="ECO:0007669"/>
    <property type="project" value="InterPro"/>
</dbReference>
<evidence type="ECO:0000313" key="13">
    <source>
        <dbReference type="EMBL" id="KXU37711.1"/>
    </source>
</evidence>
<keyword evidence="5" id="KW-0378">Hydrolase</keyword>
<evidence type="ECO:0000256" key="4">
    <source>
        <dbReference type="ARBA" id="ARBA00022723"/>
    </source>
</evidence>
<comment type="cofactor">
    <cofactor evidence="1">
        <name>Zn(2+)</name>
        <dbReference type="ChEBI" id="CHEBI:29105"/>
    </cofactor>
</comment>
<feature type="signal peptide" evidence="10">
    <location>
        <begin position="1"/>
        <end position="21"/>
    </location>
</feature>
<dbReference type="GO" id="GO:0006508">
    <property type="term" value="P:proteolysis"/>
    <property type="evidence" value="ECO:0007669"/>
    <property type="project" value="UniProtKB-KW"/>
</dbReference>
<evidence type="ECO:0000259" key="11">
    <source>
        <dbReference type="Pfam" id="PF00675"/>
    </source>
</evidence>
<feature type="domain" description="Peptidase M16 N-terminal" evidence="11">
    <location>
        <begin position="77"/>
        <end position="204"/>
    </location>
</feature>
<dbReference type="InterPro" id="IPR011765">
    <property type="entry name" value="Pept_M16_N"/>
</dbReference>
<feature type="domain" description="Peptidase M16 C-terminal" evidence="12">
    <location>
        <begin position="239"/>
        <end position="428"/>
    </location>
</feature>
<keyword evidence="14" id="KW-1185">Reference proteome</keyword>
<dbReference type="Pfam" id="PF00675">
    <property type="entry name" value="Peptidase_M16"/>
    <property type="match status" value="1"/>
</dbReference>
<name>A0A139STE0_9BACT</name>
<evidence type="ECO:0000256" key="3">
    <source>
        <dbReference type="ARBA" id="ARBA00022670"/>
    </source>
</evidence>
<dbReference type="PROSITE" id="PS51257">
    <property type="entry name" value="PROKAR_LIPOPROTEIN"/>
    <property type="match status" value="1"/>
</dbReference>
<evidence type="ECO:0000256" key="2">
    <source>
        <dbReference type="ARBA" id="ARBA00007261"/>
    </source>
</evidence>
<dbReference type="InterPro" id="IPR007863">
    <property type="entry name" value="Peptidase_M16_C"/>
</dbReference>